<reference evidence="7 8" key="1">
    <citation type="submission" date="2018-06" db="EMBL/GenBank/DDBJ databases">
        <authorList>
            <consortium name="Pathogen Informatics"/>
            <person name="Doyle S."/>
        </authorList>
    </citation>
    <scope>NUCLEOTIDE SEQUENCE [LARGE SCALE GENOMIC DNA]</scope>
    <source>
        <strain evidence="7 8">NCTC11801</strain>
    </source>
</reference>
<evidence type="ECO:0000259" key="6">
    <source>
        <dbReference type="Pfam" id="PF00419"/>
    </source>
</evidence>
<dbReference type="GO" id="GO:0043709">
    <property type="term" value="P:cell adhesion involved in single-species biofilm formation"/>
    <property type="evidence" value="ECO:0007669"/>
    <property type="project" value="TreeGrafter"/>
</dbReference>
<dbReference type="AlphaFoldDB" id="A0A379FWZ1"/>
<feature type="signal peptide" evidence="5">
    <location>
        <begin position="1"/>
        <end position="20"/>
    </location>
</feature>
<evidence type="ECO:0000256" key="3">
    <source>
        <dbReference type="ARBA" id="ARBA00022729"/>
    </source>
</evidence>
<evidence type="ECO:0000256" key="1">
    <source>
        <dbReference type="ARBA" id="ARBA00004561"/>
    </source>
</evidence>
<dbReference type="GeneID" id="93674763"/>
<dbReference type="InterPro" id="IPR036937">
    <property type="entry name" value="Adhesion_dom_fimbrial_sf"/>
</dbReference>
<dbReference type="RefSeq" id="WP_109912763.1">
    <property type="nucleotide sequence ID" value="NZ_BGMI01000014.1"/>
</dbReference>
<feature type="domain" description="Fimbrial-type adhesion" evidence="6">
    <location>
        <begin position="46"/>
        <end position="199"/>
    </location>
</feature>
<accession>A0A379FWZ1</accession>
<evidence type="ECO:0000256" key="5">
    <source>
        <dbReference type="SAM" id="SignalP"/>
    </source>
</evidence>
<dbReference type="InterPro" id="IPR000259">
    <property type="entry name" value="Adhesion_dom_fimbrial"/>
</dbReference>
<evidence type="ECO:0000256" key="4">
    <source>
        <dbReference type="ARBA" id="ARBA00023263"/>
    </source>
</evidence>
<dbReference type="PANTHER" id="PTHR33420:SF3">
    <property type="entry name" value="FIMBRIAL SUBUNIT ELFA"/>
    <property type="match status" value="1"/>
</dbReference>
<protein>
    <submittedName>
        <fullName evidence="7">Type-1A pilin</fullName>
    </submittedName>
</protein>
<dbReference type="InterPro" id="IPR008966">
    <property type="entry name" value="Adhesion_dom_sf"/>
</dbReference>
<dbReference type="Pfam" id="PF00419">
    <property type="entry name" value="Fimbrial"/>
    <property type="match status" value="1"/>
</dbReference>
<proteinExistence type="inferred from homology"/>
<dbReference type="Gene3D" id="2.60.40.1090">
    <property type="entry name" value="Fimbrial-type adhesion domain"/>
    <property type="match status" value="1"/>
</dbReference>
<evidence type="ECO:0000313" key="7">
    <source>
        <dbReference type="EMBL" id="SUC33176.1"/>
    </source>
</evidence>
<evidence type="ECO:0000256" key="2">
    <source>
        <dbReference type="ARBA" id="ARBA00006671"/>
    </source>
</evidence>
<evidence type="ECO:0000313" key="8">
    <source>
        <dbReference type="Proteomes" id="UP000254208"/>
    </source>
</evidence>
<gene>
    <name evidence="7" type="primary">fimA_3</name>
    <name evidence="7" type="ORF">NCTC11801_04184</name>
</gene>
<keyword evidence="3 5" id="KW-0732">Signal</keyword>
<dbReference type="Proteomes" id="UP000254208">
    <property type="component" value="Unassembled WGS sequence"/>
</dbReference>
<keyword evidence="4" id="KW-0281">Fimbrium</keyword>
<name>A0A379FWZ1_PRORE</name>
<feature type="chain" id="PRO_5016780139" evidence="5">
    <location>
        <begin position="21"/>
        <end position="200"/>
    </location>
</feature>
<organism evidence="7 8">
    <name type="scientific">Providencia rettgeri</name>
    <dbReference type="NCBI Taxonomy" id="587"/>
    <lineage>
        <taxon>Bacteria</taxon>
        <taxon>Pseudomonadati</taxon>
        <taxon>Pseudomonadota</taxon>
        <taxon>Gammaproteobacteria</taxon>
        <taxon>Enterobacterales</taxon>
        <taxon>Morganellaceae</taxon>
        <taxon>Providencia</taxon>
    </lineage>
</organism>
<comment type="subcellular location">
    <subcellularLocation>
        <location evidence="1">Fimbrium</location>
    </subcellularLocation>
</comment>
<comment type="similarity">
    <text evidence="2">Belongs to the fimbrial protein family.</text>
</comment>
<sequence length="200" mass="22064">MSKIVSYSAPLIGIIFSTLAFQTLATDIGKVDNWDVDGANGVLQVRGVLTESACRLATQSAFQTVDLGTNSSSAFKFLGHKGTPVPFNIQLEDCLRSESRNHDQQGNITWSSDMPAVRIRFLAVSDNTDSKLIKVNGAEGIALELNDENFKKIKPGVFTRPKLLSMGNNKLTYYITPVRINSHFNAGNYQANIRFQLVYD</sequence>
<dbReference type="InterPro" id="IPR050263">
    <property type="entry name" value="Bact_Fimbrial_Adh_Pro"/>
</dbReference>
<dbReference type="EMBL" id="UGTZ01000001">
    <property type="protein sequence ID" value="SUC33176.1"/>
    <property type="molecule type" value="Genomic_DNA"/>
</dbReference>
<dbReference type="GO" id="GO:0009289">
    <property type="term" value="C:pilus"/>
    <property type="evidence" value="ECO:0007669"/>
    <property type="project" value="UniProtKB-SubCell"/>
</dbReference>
<dbReference type="PANTHER" id="PTHR33420">
    <property type="entry name" value="FIMBRIAL SUBUNIT ELFA-RELATED"/>
    <property type="match status" value="1"/>
</dbReference>
<dbReference type="SUPFAM" id="SSF49401">
    <property type="entry name" value="Bacterial adhesins"/>
    <property type="match status" value="1"/>
</dbReference>